<name>A0A1Q6DRY5_METT1</name>
<evidence type="ECO:0000313" key="7">
    <source>
        <dbReference type="EMBL" id="OKY77092.1"/>
    </source>
</evidence>
<evidence type="ECO:0000256" key="3">
    <source>
        <dbReference type="ARBA" id="ARBA00022989"/>
    </source>
</evidence>
<evidence type="ECO:0000256" key="4">
    <source>
        <dbReference type="ARBA" id="ARBA00023136"/>
    </source>
</evidence>
<feature type="transmembrane region" description="Helical" evidence="5">
    <location>
        <begin position="164"/>
        <end position="184"/>
    </location>
</feature>
<dbReference type="PANTHER" id="PTHR11662">
    <property type="entry name" value="SOLUTE CARRIER FAMILY 17"/>
    <property type="match status" value="1"/>
</dbReference>
<dbReference type="AlphaFoldDB" id="A0A1Q6DRY5"/>
<dbReference type="GO" id="GO:0022857">
    <property type="term" value="F:transmembrane transporter activity"/>
    <property type="evidence" value="ECO:0007669"/>
    <property type="project" value="InterPro"/>
</dbReference>
<feature type="domain" description="Major facilitator superfamily (MFS) profile" evidence="6">
    <location>
        <begin position="12"/>
        <end position="398"/>
    </location>
</feature>
<sequence>MNINSNRNRWYTLIIAVLTCFSIYGSITAYAVAIPYLSQILQVSENAVSLGSSFFLVGLALSLIVGGMVVDHIGAKKTVFVAFILLLVPFVLIPHVGNIEVVWALRFIQGWSLISWSAFMVSFMPLFPDKKGLASSIFLGGSIGGSGVGGIIAGYIIPNWGVEICFYILSAIALIFFVIWESTVKIPKSKVTAKKEEKEASYSQLVKMIETWGLVLIIVANMWLYFGMSTVTSSYGQFLGYSTQAIGLVTFGFTPACILGAILGGVLGDKATDKFATPGGARSLVILVAVTIALIGTAFIPIMSEINLIAFTAIIFLVMFVNALSQGAYWALPFDVYPEELRSAGSTFGCGIGSLPKFLAPLVMGVVLAPAWRFSWWTCTILSILGVIGASFIIKKHSLTSASVKSSSRREEQKSSQGVSQE</sequence>
<accession>A0A1Q6DRY5</accession>
<dbReference type="SUPFAM" id="SSF103473">
    <property type="entry name" value="MFS general substrate transporter"/>
    <property type="match status" value="1"/>
</dbReference>
<feature type="transmembrane region" description="Helical" evidence="5">
    <location>
        <begin position="205"/>
        <end position="226"/>
    </location>
</feature>
<feature type="transmembrane region" description="Helical" evidence="5">
    <location>
        <begin position="49"/>
        <end position="70"/>
    </location>
</feature>
<evidence type="ECO:0000256" key="2">
    <source>
        <dbReference type="ARBA" id="ARBA00022692"/>
    </source>
</evidence>
<gene>
    <name evidence="7" type="ORF">BTN85_2215</name>
</gene>
<feature type="transmembrane region" description="Helical" evidence="5">
    <location>
        <begin position="136"/>
        <end position="158"/>
    </location>
</feature>
<feature type="transmembrane region" description="Helical" evidence="5">
    <location>
        <begin position="374"/>
        <end position="394"/>
    </location>
</feature>
<dbReference type="EMBL" id="MSDW01000004">
    <property type="protein sequence ID" value="OKY77092.1"/>
    <property type="molecule type" value="Genomic_DNA"/>
</dbReference>
<feature type="transmembrane region" description="Helical" evidence="5">
    <location>
        <begin position="12"/>
        <end position="37"/>
    </location>
</feature>
<dbReference type="InterPro" id="IPR011701">
    <property type="entry name" value="MFS"/>
</dbReference>
<dbReference type="STRING" id="1903181.BTN85_2215"/>
<evidence type="ECO:0000259" key="6">
    <source>
        <dbReference type="PROSITE" id="PS50850"/>
    </source>
</evidence>
<dbReference type="Proteomes" id="UP000185744">
    <property type="component" value="Unassembled WGS sequence"/>
</dbReference>
<evidence type="ECO:0000313" key="8">
    <source>
        <dbReference type="Proteomes" id="UP000185744"/>
    </source>
</evidence>
<dbReference type="InParanoid" id="A0A1Q6DRY5"/>
<comment type="caution">
    <text evidence="7">The sequence shown here is derived from an EMBL/GenBank/DDBJ whole genome shotgun (WGS) entry which is preliminary data.</text>
</comment>
<dbReference type="InterPro" id="IPR036259">
    <property type="entry name" value="MFS_trans_sf"/>
</dbReference>
<keyword evidence="2 5" id="KW-0812">Transmembrane</keyword>
<feature type="transmembrane region" description="Helical" evidence="5">
    <location>
        <begin position="308"/>
        <end position="332"/>
    </location>
</feature>
<organism evidence="7 8">
    <name type="scientific">Methanohalarchaeum thermophilum</name>
    <dbReference type="NCBI Taxonomy" id="1903181"/>
    <lineage>
        <taxon>Archaea</taxon>
        <taxon>Methanobacteriati</taxon>
        <taxon>Methanobacteriota</taxon>
        <taxon>Methanonatronarchaeia</taxon>
        <taxon>Methanonatronarchaeales</taxon>
        <taxon>Methanonatronarchaeaceae</taxon>
        <taxon>Candidatus Methanohalarchaeum</taxon>
    </lineage>
</organism>
<feature type="transmembrane region" description="Helical" evidence="5">
    <location>
        <begin position="103"/>
        <end position="124"/>
    </location>
</feature>
<keyword evidence="3 5" id="KW-1133">Transmembrane helix</keyword>
<dbReference type="Gene3D" id="1.20.1250.20">
    <property type="entry name" value="MFS general substrate transporter like domains"/>
    <property type="match status" value="2"/>
</dbReference>
<dbReference type="PANTHER" id="PTHR11662:SF399">
    <property type="entry name" value="FI19708P1-RELATED"/>
    <property type="match status" value="1"/>
</dbReference>
<dbReference type="GO" id="GO:0016020">
    <property type="term" value="C:membrane"/>
    <property type="evidence" value="ECO:0007669"/>
    <property type="project" value="UniProtKB-SubCell"/>
</dbReference>
<dbReference type="InterPro" id="IPR050382">
    <property type="entry name" value="MFS_Na/Anion_cotransporter"/>
</dbReference>
<feature type="transmembrane region" description="Helical" evidence="5">
    <location>
        <begin position="344"/>
        <end position="368"/>
    </location>
</feature>
<dbReference type="Pfam" id="PF07690">
    <property type="entry name" value="MFS_1"/>
    <property type="match status" value="1"/>
</dbReference>
<dbReference type="PROSITE" id="PS50850">
    <property type="entry name" value="MFS"/>
    <property type="match status" value="1"/>
</dbReference>
<feature type="transmembrane region" description="Helical" evidence="5">
    <location>
        <begin position="280"/>
        <end position="302"/>
    </location>
</feature>
<keyword evidence="4 5" id="KW-0472">Membrane</keyword>
<feature type="transmembrane region" description="Helical" evidence="5">
    <location>
        <begin position="79"/>
        <end position="97"/>
    </location>
</feature>
<protein>
    <submittedName>
        <fullName evidence="7">MFS family permease</fullName>
    </submittedName>
</protein>
<dbReference type="InterPro" id="IPR020846">
    <property type="entry name" value="MFS_dom"/>
</dbReference>
<comment type="subcellular location">
    <subcellularLocation>
        <location evidence="1">Membrane</location>
        <topology evidence="1">Multi-pass membrane protein</topology>
    </subcellularLocation>
</comment>
<evidence type="ECO:0000256" key="5">
    <source>
        <dbReference type="SAM" id="Phobius"/>
    </source>
</evidence>
<proteinExistence type="predicted"/>
<reference evidence="7" key="1">
    <citation type="submission" date="2016-12" db="EMBL/GenBank/DDBJ databases">
        <title>Discovery of methanogenic haloarchaea.</title>
        <authorList>
            <person name="Sorokin D.Y."/>
            <person name="Makarova K.S."/>
            <person name="Abbas B."/>
            <person name="Ferrer M."/>
            <person name="Golyshin P.N."/>
        </authorList>
    </citation>
    <scope>NUCLEOTIDE SEQUENCE [LARGE SCALE GENOMIC DNA]</scope>
    <source>
        <strain evidence="7">HMET1</strain>
    </source>
</reference>
<feature type="transmembrane region" description="Helical" evidence="5">
    <location>
        <begin position="246"/>
        <end position="268"/>
    </location>
</feature>
<keyword evidence="8" id="KW-1185">Reference proteome</keyword>
<evidence type="ECO:0000256" key="1">
    <source>
        <dbReference type="ARBA" id="ARBA00004141"/>
    </source>
</evidence>